<dbReference type="RefSeq" id="WP_166124925.1">
    <property type="nucleotide sequence ID" value="NZ_JAANOQ010000001.1"/>
</dbReference>
<protein>
    <submittedName>
        <fullName evidence="1">GIY-YIG nuclease family protein</fullName>
    </submittedName>
</protein>
<name>A0ABR7IV90_9FLAO</name>
<keyword evidence="2" id="KW-1185">Reference proteome</keyword>
<organism evidence="1 2">
    <name type="scientific">Flavobacterium bernardetii</name>
    <dbReference type="NCBI Taxonomy" id="2813823"/>
    <lineage>
        <taxon>Bacteria</taxon>
        <taxon>Pseudomonadati</taxon>
        <taxon>Bacteroidota</taxon>
        <taxon>Flavobacteriia</taxon>
        <taxon>Flavobacteriales</taxon>
        <taxon>Flavobacteriaceae</taxon>
        <taxon>Flavobacterium</taxon>
    </lineage>
</organism>
<reference evidence="1 2" key="1">
    <citation type="submission" date="2020-08" db="EMBL/GenBank/DDBJ databases">
        <title>Description of novel Flavobacterium F-408 isolate.</title>
        <authorList>
            <person name="Saticioglu I.B."/>
            <person name="Duman M."/>
            <person name="Altun S."/>
        </authorList>
    </citation>
    <scope>NUCLEOTIDE SEQUENCE [LARGE SCALE GENOMIC DNA]</scope>
    <source>
        <strain evidence="1 2">F-408</strain>
    </source>
</reference>
<dbReference type="InterPro" id="IPR035901">
    <property type="entry name" value="GIY-YIG_endonuc_sf"/>
</dbReference>
<gene>
    <name evidence="1" type="ORF">H8R27_02185</name>
</gene>
<dbReference type="EMBL" id="JACRUN010000001">
    <property type="protein sequence ID" value="MBC5833686.1"/>
    <property type="molecule type" value="Genomic_DNA"/>
</dbReference>
<evidence type="ECO:0000313" key="2">
    <source>
        <dbReference type="Proteomes" id="UP000605990"/>
    </source>
</evidence>
<sequence length="177" mass="20861">MKINNFATQFETVFKDTFTDELVENVIETILKNKVDSVPSNLKLEFGIYVFFLKQKDKFHSFKELEEKWNEEGILKTPNAININFENNKELNGSYSFYVGKSEKLSKRINEHLTHHNNHATYGLKLANRKNFNLHDFEIGYWVLPLDNSFSKEIKQFIITTLEQKVREKLNPLIGKK</sequence>
<accession>A0ABR7IV90</accession>
<proteinExistence type="predicted"/>
<evidence type="ECO:0000313" key="1">
    <source>
        <dbReference type="EMBL" id="MBC5833686.1"/>
    </source>
</evidence>
<dbReference type="Proteomes" id="UP000605990">
    <property type="component" value="Unassembled WGS sequence"/>
</dbReference>
<comment type="caution">
    <text evidence="1">The sequence shown here is derived from an EMBL/GenBank/DDBJ whole genome shotgun (WGS) entry which is preliminary data.</text>
</comment>
<dbReference type="SUPFAM" id="SSF82771">
    <property type="entry name" value="GIY-YIG endonuclease"/>
    <property type="match status" value="1"/>
</dbReference>